<name>A0AA43MA47_9BURK</name>
<comment type="caution">
    <text evidence="2">The sequence shown here is derived from an EMBL/GenBank/DDBJ whole genome shotgun (WGS) entry which is preliminary data.</text>
</comment>
<feature type="transmembrane region" description="Helical" evidence="1">
    <location>
        <begin position="36"/>
        <end position="58"/>
    </location>
</feature>
<evidence type="ECO:0000256" key="1">
    <source>
        <dbReference type="SAM" id="Phobius"/>
    </source>
</evidence>
<evidence type="ECO:0008006" key="4">
    <source>
        <dbReference type="Google" id="ProtNLM"/>
    </source>
</evidence>
<accession>A0AA43MA47</accession>
<protein>
    <recommendedName>
        <fullName evidence="4">DUF4149 domain-containing protein</fullName>
    </recommendedName>
</protein>
<dbReference type="EMBL" id="JARXYA010000005">
    <property type="protein sequence ID" value="MDH6504002.1"/>
    <property type="molecule type" value="Genomic_DNA"/>
</dbReference>
<evidence type="ECO:0000313" key="3">
    <source>
        <dbReference type="Proteomes" id="UP001161160"/>
    </source>
</evidence>
<sequence>MKPNESSCCYALFNPFYLMVDTTQTPYPLTTRLLRWIAYILAGGTLIQALACAMMYFFIFDSQAAGMKADLLVQHLSYYFLGGAFILLSVSNVLIKRGLFQLKTIRTPTLVFILDLAFTNFLLIPRRDYLRETALHDGMPVMLSPFANYFLILNCLTPLLLMTQISLSSLTAWRLSRLTSSQVGPN</sequence>
<dbReference type="AlphaFoldDB" id="A0AA43MA47"/>
<feature type="transmembrane region" description="Helical" evidence="1">
    <location>
        <begin position="78"/>
        <end position="95"/>
    </location>
</feature>
<organism evidence="2 3">
    <name type="scientific">Polynucleobacter sphagniphilus</name>
    <dbReference type="NCBI Taxonomy" id="1743169"/>
    <lineage>
        <taxon>Bacteria</taxon>
        <taxon>Pseudomonadati</taxon>
        <taxon>Pseudomonadota</taxon>
        <taxon>Betaproteobacteria</taxon>
        <taxon>Burkholderiales</taxon>
        <taxon>Burkholderiaceae</taxon>
        <taxon>Polynucleobacter</taxon>
    </lineage>
</organism>
<feature type="transmembrane region" description="Helical" evidence="1">
    <location>
        <begin position="107"/>
        <end position="126"/>
    </location>
</feature>
<reference evidence="2" key="1">
    <citation type="submission" date="2023-04" db="EMBL/GenBank/DDBJ databases">
        <title>Genome Encyclopedia of Bacteria and Archaea VI: Functional Genomics of Type Strains.</title>
        <authorList>
            <person name="Whitman W."/>
        </authorList>
    </citation>
    <scope>NUCLEOTIDE SEQUENCE</scope>
    <source>
        <strain evidence="2">Enz.4-51</strain>
    </source>
</reference>
<feature type="transmembrane region" description="Helical" evidence="1">
    <location>
        <begin position="146"/>
        <end position="167"/>
    </location>
</feature>
<dbReference type="Proteomes" id="UP001161160">
    <property type="component" value="Unassembled WGS sequence"/>
</dbReference>
<gene>
    <name evidence="2" type="ORF">M2127_001306</name>
</gene>
<proteinExistence type="predicted"/>
<evidence type="ECO:0000313" key="2">
    <source>
        <dbReference type="EMBL" id="MDH6504002.1"/>
    </source>
</evidence>
<keyword evidence="3" id="KW-1185">Reference proteome</keyword>
<keyword evidence="1" id="KW-0812">Transmembrane</keyword>
<keyword evidence="1" id="KW-0472">Membrane</keyword>
<keyword evidence="1" id="KW-1133">Transmembrane helix</keyword>